<organism evidence="3 4">
    <name type="scientific">Ramularia collo-cygni</name>
    <dbReference type="NCBI Taxonomy" id="112498"/>
    <lineage>
        <taxon>Eukaryota</taxon>
        <taxon>Fungi</taxon>
        <taxon>Dikarya</taxon>
        <taxon>Ascomycota</taxon>
        <taxon>Pezizomycotina</taxon>
        <taxon>Dothideomycetes</taxon>
        <taxon>Dothideomycetidae</taxon>
        <taxon>Mycosphaerellales</taxon>
        <taxon>Mycosphaerellaceae</taxon>
        <taxon>Ramularia</taxon>
    </lineage>
</organism>
<evidence type="ECO:0000313" key="3">
    <source>
        <dbReference type="EMBL" id="CZT17434.1"/>
    </source>
</evidence>
<evidence type="ECO:0000256" key="1">
    <source>
        <dbReference type="SAM" id="MobiDB-lite"/>
    </source>
</evidence>
<accession>A0A2D3V4M1</accession>
<evidence type="ECO:0000256" key="2">
    <source>
        <dbReference type="SAM" id="Phobius"/>
    </source>
</evidence>
<gene>
    <name evidence="3" type="ORF">RCC_03268</name>
</gene>
<dbReference type="RefSeq" id="XP_023624327.1">
    <property type="nucleotide sequence ID" value="XM_023768559.1"/>
</dbReference>
<keyword evidence="4" id="KW-1185">Reference proteome</keyword>
<evidence type="ECO:0000313" key="4">
    <source>
        <dbReference type="Proteomes" id="UP000225277"/>
    </source>
</evidence>
<proteinExistence type="predicted"/>
<keyword evidence="2" id="KW-0812">Transmembrane</keyword>
<feature type="region of interest" description="Disordered" evidence="1">
    <location>
        <begin position="103"/>
        <end position="153"/>
    </location>
</feature>
<evidence type="ECO:0008006" key="5">
    <source>
        <dbReference type="Google" id="ProtNLM"/>
    </source>
</evidence>
<dbReference type="EMBL" id="FJUY01000004">
    <property type="protein sequence ID" value="CZT17434.1"/>
    <property type="molecule type" value="Genomic_DNA"/>
</dbReference>
<keyword evidence="2" id="KW-1133">Transmembrane helix</keyword>
<name>A0A2D3V4M1_9PEZI</name>
<feature type="transmembrane region" description="Helical" evidence="2">
    <location>
        <begin position="22"/>
        <end position="44"/>
    </location>
</feature>
<dbReference type="GeneID" id="35598475"/>
<sequence length="250" mass="28080">MAYFTNLEAAMRSTDWDKLKELAPTTLLIVITIGFVGTVLANILRRVEEDPIDRQTRINTAKNRPKKRTTINHFAANSVHIFNNQSPDQVGVESLRRLSEAVNNSTSDGCKLVPERSDQGIQSPEYTSQASPPPDDDDDLREPTPREFRGSLSETARANSVHIRFRTRDNPTGSTLMMFSNTKTVGDVFAWIRSQSLLSEGKEGLELRLLDDERGRTGRAIGVDWSHFMIGKGHLDLDGGEFLIDFFEKD</sequence>
<feature type="compositionally biased region" description="Polar residues" evidence="1">
    <location>
        <begin position="119"/>
        <end position="130"/>
    </location>
</feature>
<keyword evidence="2" id="KW-0472">Membrane</keyword>
<protein>
    <recommendedName>
        <fullName evidence="5">UBX domain-containing protein</fullName>
    </recommendedName>
</protein>
<reference evidence="3 4" key="1">
    <citation type="submission" date="2016-03" db="EMBL/GenBank/DDBJ databases">
        <authorList>
            <person name="Ploux O."/>
        </authorList>
    </citation>
    <scope>NUCLEOTIDE SEQUENCE [LARGE SCALE GENOMIC DNA]</scope>
    <source>
        <strain evidence="3 4">URUG2</strain>
    </source>
</reference>
<dbReference type="AlphaFoldDB" id="A0A2D3V4M1"/>
<dbReference type="Proteomes" id="UP000225277">
    <property type="component" value="Unassembled WGS sequence"/>
</dbReference>